<dbReference type="AlphaFoldDB" id="A0A9E6Y0B1"/>
<dbReference type="SUPFAM" id="SSF52540">
    <property type="entry name" value="P-loop containing nucleoside triphosphate hydrolases"/>
    <property type="match status" value="1"/>
</dbReference>
<dbReference type="Gene3D" id="3.40.50.300">
    <property type="entry name" value="P-loop containing nucleotide triphosphate hydrolases"/>
    <property type="match status" value="1"/>
</dbReference>
<evidence type="ECO:0000313" key="4">
    <source>
        <dbReference type="EMBL" id="UGS37601.1"/>
    </source>
</evidence>
<evidence type="ECO:0000259" key="3">
    <source>
        <dbReference type="Pfam" id="PF05127"/>
    </source>
</evidence>
<dbReference type="InterPro" id="IPR027417">
    <property type="entry name" value="P-loop_NTPase"/>
</dbReference>
<evidence type="ECO:0000256" key="1">
    <source>
        <dbReference type="ARBA" id="ARBA00022741"/>
    </source>
</evidence>
<gene>
    <name evidence="4" type="ORF">DSM104329_04018</name>
</gene>
<keyword evidence="2" id="KW-0067">ATP-binding</keyword>
<dbReference type="Proteomes" id="UP001162834">
    <property type="component" value="Chromosome"/>
</dbReference>
<reference evidence="4" key="1">
    <citation type="journal article" date="2022" name="Int. J. Syst. Evol. Microbiol.">
        <title>Pseudomonas aegrilactucae sp. nov. and Pseudomonas morbosilactucae sp. nov., pathogens causing bacterial rot of lettuce in Japan.</title>
        <authorList>
            <person name="Sawada H."/>
            <person name="Fujikawa T."/>
            <person name="Satou M."/>
        </authorList>
    </citation>
    <scope>NUCLEOTIDE SEQUENCE</scope>
    <source>
        <strain evidence="4">0166_1</strain>
    </source>
</reference>
<organism evidence="4 5">
    <name type="scientific">Capillimicrobium parvum</name>
    <dbReference type="NCBI Taxonomy" id="2884022"/>
    <lineage>
        <taxon>Bacteria</taxon>
        <taxon>Bacillati</taxon>
        <taxon>Actinomycetota</taxon>
        <taxon>Thermoleophilia</taxon>
        <taxon>Solirubrobacterales</taxon>
        <taxon>Capillimicrobiaceae</taxon>
        <taxon>Capillimicrobium</taxon>
    </lineage>
</organism>
<proteinExistence type="predicted"/>
<sequence>MVSSSYHFGMTIATGTDFDAFAAACGLEVEGFQRAIIAAVHGDEAEVLITIGRGNGKTSLLALLALHHLVTVEDSEIYVVAASRRQATELYKYAQRYARRLGDEHVVTRHLLVRWCPDPDEPRTFTRTLEGSRAMPGSCTARRSR</sequence>
<feature type="domain" description="TcmA/NAT10 helicase" evidence="3">
    <location>
        <begin position="49"/>
        <end position="105"/>
    </location>
</feature>
<dbReference type="InterPro" id="IPR007807">
    <property type="entry name" value="TcmA/NAT10_helicase"/>
</dbReference>
<dbReference type="Pfam" id="PF05127">
    <property type="entry name" value="NAT10_TcmA_helicase"/>
    <property type="match status" value="1"/>
</dbReference>
<dbReference type="KEGG" id="sbae:DSM104329_04018"/>
<keyword evidence="5" id="KW-1185">Reference proteome</keyword>
<name>A0A9E6Y0B1_9ACTN</name>
<evidence type="ECO:0000256" key="2">
    <source>
        <dbReference type="ARBA" id="ARBA00022840"/>
    </source>
</evidence>
<evidence type="ECO:0000313" key="5">
    <source>
        <dbReference type="Proteomes" id="UP001162834"/>
    </source>
</evidence>
<dbReference type="EMBL" id="CP087164">
    <property type="protein sequence ID" value="UGS37601.1"/>
    <property type="molecule type" value="Genomic_DNA"/>
</dbReference>
<keyword evidence="1" id="KW-0547">Nucleotide-binding</keyword>
<accession>A0A9E6Y0B1</accession>
<protein>
    <recommendedName>
        <fullName evidence="3">TcmA/NAT10 helicase domain-containing protein</fullName>
    </recommendedName>
</protein>
<dbReference type="GO" id="GO:0005524">
    <property type="term" value="F:ATP binding"/>
    <property type="evidence" value="ECO:0007669"/>
    <property type="project" value="UniProtKB-KW"/>
</dbReference>